<dbReference type="Pfam" id="PF03695">
    <property type="entry name" value="UPF0149"/>
    <property type="match status" value="1"/>
</dbReference>
<dbReference type="EMBL" id="CYHB01000006">
    <property type="protein sequence ID" value="CUA87781.1"/>
    <property type="molecule type" value="Genomic_DNA"/>
</dbReference>
<name>A0A0K6HA58_9GAMM</name>
<dbReference type="PANTHER" id="PTHR37528">
    <property type="entry name" value="UPF0149 PROTEIN YGFB"/>
    <property type="match status" value="1"/>
</dbReference>
<evidence type="ECO:0000313" key="3">
    <source>
        <dbReference type="Proteomes" id="UP000182598"/>
    </source>
</evidence>
<sequence>MQQTGGADANLLNYDRLTEFFEQNGMLSNGAEVHGILTGMIAGGASLKGDDWLLLLSDLIHEGQSFPPAVTERLKALAADICASMRDPDLGFNLILPSDHESLGERLTSMIGWVQSFLVGFGVNQTNLTGLSDDVREVIDDMVEIAKLDFAVDEDEEAERAFFEVAEYLRISAMLCFNELGLKSGADCKTNQVLH</sequence>
<dbReference type="GO" id="GO:0005829">
    <property type="term" value="C:cytosol"/>
    <property type="evidence" value="ECO:0007669"/>
    <property type="project" value="TreeGrafter"/>
</dbReference>
<gene>
    <name evidence="2" type="ORF">Ga0061064_1944</name>
</gene>
<keyword evidence="3" id="KW-1185">Reference proteome</keyword>
<dbReference type="PANTHER" id="PTHR37528:SF1">
    <property type="entry name" value="UPF0149 PROTEIN YGFB"/>
    <property type="match status" value="1"/>
</dbReference>
<dbReference type="Proteomes" id="UP000182598">
    <property type="component" value="Unassembled WGS sequence"/>
</dbReference>
<dbReference type="InterPro" id="IPR011978">
    <property type="entry name" value="YgfB-like"/>
</dbReference>
<organism evidence="2 3">
    <name type="scientific">Pseudidiomarina woesei</name>
    <dbReference type="NCBI Taxonomy" id="1381080"/>
    <lineage>
        <taxon>Bacteria</taxon>
        <taxon>Pseudomonadati</taxon>
        <taxon>Pseudomonadota</taxon>
        <taxon>Gammaproteobacteria</taxon>
        <taxon>Alteromonadales</taxon>
        <taxon>Idiomarinaceae</taxon>
        <taxon>Pseudidiomarina</taxon>
    </lineage>
</organism>
<protein>
    <submittedName>
        <fullName evidence="2">YecA family protein</fullName>
    </submittedName>
</protein>
<evidence type="ECO:0000313" key="2">
    <source>
        <dbReference type="EMBL" id="CUA87781.1"/>
    </source>
</evidence>
<dbReference type="AlphaFoldDB" id="A0A0K6HA58"/>
<dbReference type="Gene3D" id="1.20.120.740">
    <property type="entry name" value="YgfB uncharacterised protein family UPF0149, PF03695"/>
    <property type="match status" value="1"/>
</dbReference>
<dbReference type="InterPro" id="IPR036255">
    <property type="entry name" value="YgfB-like_sf"/>
</dbReference>
<reference evidence="3" key="1">
    <citation type="submission" date="2015-08" db="EMBL/GenBank/DDBJ databases">
        <authorList>
            <person name="Varghese N."/>
        </authorList>
    </citation>
    <scope>NUCLEOTIDE SEQUENCE [LARGE SCALE GENOMIC DNA]</scope>
    <source>
        <strain evidence="3">DSM 27808</strain>
    </source>
</reference>
<evidence type="ECO:0000256" key="1">
    <source>
        <dbReference type="ARBA" id="ARBA00038308"/>
    </source>
</evidence>
<dbReference type="OrthoDB" id="9783391at2"/>
<dbReference type="SUPFAM" id="SSF101327">
    <property type="entry name" value="YgfB-like"/>
    <property type="match status" value="1"/>
</dbReference>
<proteinExistence type="inferred from homology"/>
<dbReference type="NCBIfam" id="TIGR02292">
    <property type="entry name" value="ygfB_yecA"/>
    <property type="match status" value="1"/>
</dbReference>
<comment type="similarity">
    <text evidence="1">Belongs to the UPF0149 family.</text>
</comment>
<accession>A0A0K6HA58</accession>
<dbReference type="RefSeq" id="WP_055439586.1">
    <property type="nucleotide sequence ID" value="NZ_CYHB01000006.1"/>
</dbReference>